<dbReference type="Proteomes" id="UP000736583">
    <property type="component" value="Unassembled WGS sequence"/>
</dbReference>
<feature type="transmembrane region" description="Helical" evidence="1">
    <location>
        <begin position="104"/>
        <end position="126"/>
    </location>
</feature>
<evidence type="ECO:0000313" key="2">
    <source>
        <dbReference type="EMBL" id="MBU5590144.1"/>
    </source>
</evidence>
<organism evidence="2 3">
    <name type="scientific">Clostridium simiarum</name>
    <dbReference type="NCBI Taxonomy" id="2841506"/>
    <lineage>
        <taxon>Bacteria</taxon>
        <taxon>Bacillati</taxon>
        <taxon>Bacillota</taxon>
        <taxon>Clostridia</taxon>
        <taxon>Eubacteriales</taxon>
        <taxon>Clostridiaceae</taxon>
        <taxon>Clostridium</taxon>
    </lineage>
</organism>
<accession>A0ABS6EVA5</accession>
<evidence type="ECO:0000256" key="1">
    <source>
        <dbReference type="SAM" id="Phobius"/>
    </source>
</evidence>
<evidence type="ECO:0000313" key="3">
    <source>
        <dbReference type="Proteomes" id="UP000736583"/>
    </source>
</evidence>
<dbReference type="RefSeq" id="WP_216455408.1">
    <property type="nucleotide sequence ID" value="NZ_JAHLQL010000001.1"/>
</dbReference>
<keyword evidence="1" id="KW-1133">Transmembrane helix</keyword>
<protein>
    <submittedName>
        <fullName evidence="2">Uncharacterized protein</fullName>
    </submittedName>
</protein>
<keyword evidence="3" id="KW-1185">Reference proteome</keyword>
<name>A0ABS6EVA5_9CLOT</name>
<keyword evidence="1" id="KW-0812">Transmembrane</keyword>
<feature type="transmembrane region" description="Helical" evidence="1">
    <location>
        <begin position="7"/>
        <end position="29"/>
    </location>
</feature>
<gene>
    <name evidence="2" type="ORF">KQI89_00030</name>
</gene>
<reference evidence="2 3" key="1">
    <citation type="submission" date="2021-06" db="EMBL/GenBank/DDBJ databases">
        <authorList>
            <person name="Sun Q."/>
            <person name="Li D."/>
        </authorList>
    </citation>
    <scope>NUCLEOTIDE SEQUENCE [LARGE SCALE GENOMIC DNA]</scope>
    <source>
        <strain evidence="2 3">MSJ-4</strain>
    </source>
</reference>
<feature type="transmembrane region" description="Helical" evidence="1">
    <location>
        <begin position="49"/>
        <end position="73"/>
    </location>
</feature>
<proteinExistence type="predicted"/>
<keyword evidence="1" id="KW-0472">Membrane</keyword>
<sequence length="166" mass="18480">MKKVYNLLFALHVFVGLGAIGGGGMAILNPQGPGGMSTDTLRNSPFSNFLIPGIILFTVIGLGNVFSAVSIIFKSKYQGYISSIISWALVVWIIVQCIMLEMIIYLHVIFFIIGLVEAFLSTIILFKQHLFPTNIILNIIKRLEDKFPESIILKIIAKLEKKFYGV</sequence>
<dbReference type="EMBL" id="JAHLQL010000001">
    <property type="protein sequence ID" value="MBU5590144.1"/>
    <property type="molecule type" value="Genomic_DNA"/>
</dbReference>
<feature type="transmembrane region" description="Helical" evidence="1">
    <location>
        <begin position="80"/>
        <end position="98"/>
    </location>
</feature>
<comment type="caution">
    <text evidence="2">The sequence shown here is derived from an EMBL/GenBank/DDBJ whole genome shotgun (WGS) entry which is preliminary data.</text>
</comment>